<proteinExistence type="predicted"/>
<dbReference type="AlphaFoldDB" id="A0A8C9EVD1"/>
<dbReference type="Proteomes" id="UP000694428">
    <property type="component" value="Unplaced"/>
</dbReference>
<dbReference type="Ensembl" id="ENSPSTT00000005745.1">
    <property type="protein sequence ID" value="ENSPSTP00000005471.1"/>
    <property type="gene ID" value="ENSPSTG00000003875.1"/>
</dbReference>
<keyword evidence="3" id="KW-1185">Reference proteome</keyword>
<reference evidence="2" key="1">
    <citation type="submission" date="2025-08" db="UniProtKB">
        <authorList>
            <consortium name="Ensembl"/>
        </authorList>
    </citation>
    <scope>IDENTIFICATION</scope>
</reference>
<organism evidence="2 3">
    <name type="scientific">Pavo cristatus</name>
    <name type="common">Indian peafowl</name>
    <name type="synonym">Blue peafowl</name>
    <dbReference type="NCBI Taxonomy" id="9049"/>
    <lineage>
        <taxon>Eukaryota</taxon>
        <taxon>Metazoa</taxon>
        <taxon>Chordata</taxon>
        <taxon>Craniata</taxon>
        <taxon>Vertebrata</taxon>
        <taxon>Euteleostomi</taxon>
        <taxon>Archelosauria</taxon>
        <taxon>Archosauria</taxon>
        <taxon>Dinosauria</taxon>
        <taxon>Saurischia</taxon>
        <taxon>Theropoda</taxon>
        <taxon>Coelurosauria</taxon>
        <taxon>Aves</taxon>
        <taxon>Neognathae</taxon>
        <taxon>Galloanserae</taxon>
        <taxon>Galliformes</taxon>
        <taxon>Phasianidae</taxon>
        <taxon>Phasianinae</taxon>
        <taxon>Pavo</taxon>
    </lineage>
</organism>
<protein>
    <submittedName>
        <fullName evidence="2">Uncharacterized protein</fullName>
    </submittedName>
</protein>
<accession>A0A8C9EVD1</accession>
<reference evidence="2" key="2">
    <citation type="submission" date="2025-09" db="UniProtKB">
        <authorList>
            <consortium name="Ensembl"/>
        </authorList>
    </citation>
    <scope>IDENTIFICATION</scope>
</reference>
<sequence>MNLLAVSPSLPWHKGTLMPTTPKASPNRVPGIPALSPPPGLGHTCSCSLSATERNVPSLGLSRYGFYGGKHFMTFPPCQVGKFRQGIMQDSFPERLASCQKVSKIIQSIELEETFKGHLVQLPCKEQEHLQLHQVLRYTSSLTLNVSMDRAYTTSPGNLCQCLTTHTVRNFFLYPV</sequence>
<evidence type="ECO:0000313" key="3">
    <source>
        <dbReference type="Proteomes" id="UP000694428"/>
    </source>
</evidence>
<evidence type="ECO:0000313" key="2">
    <source>
        <dbReference type="Ensembl" id="ENSPSTP00000005471.1"/>
    </source>
</evidence>
<name>A0A8C9EVD1_PAVCR</name>
<feature type="region of interest" description="Disordered" evidence="1">
    <location>
        <begin position="15"/>
        <end position="35"/>
    </location>
</feature>
<evidence type="ECO:0000256" key="1">
    <source>
        <dbReference type="SAM" id="MobiDB-lite"/>
    </source>
</evidence>